<reference evidence="6 7" key="1">
    <citation type="submission" date="2015-09" db="EMBL/GenBank/DDBJ databases">
        <title>Trachymyrmex cornetzi WGS genome.</title>
        <authorList>
            <person name="Nygaard S."/>
            <person name="Hu H."/>
            <person name="Boomsma J."/>
            <person name="Zhang G."/>
        </authorList>
    </citation>
    <scope>NUCLEOTIDE SEQUENCE [LARGE SCALE GENOMIC DNA]</scope>
    <source>
        <strain evidence="6">Tcor2-1</strain>
        <tissue evidence="6">Whole body</tissue>
    </source>
</reference>
<organism evidence="6 7">
    <name type="scientific">Trachymyrmex cornetzi</name>
    <dbReference type="NCBI Taxonomy" id="471704"/>
    <lineage>
        <taxon>Eukaryota</taxon>
        <taxon>Metazoa</taxon>
        <taxon>Ecdysozoa</taxon>
        <taxon>Arthropoda</taxon>
        <taxon>Hexapoda</taxon>
        <taxon>Insecta</taxon>
        <taxon>Pterygota</taxon>
        <taxon>Neoptera</taxon>
        <taxon>Endopterygota</taxon>
        <taxon>Hymenoptera</taxon>
        <taxon>Apocrita</taxon>
        <taxon>Aculeata</taxon>
        <taxon>Formicoidea</taxon>
        <taxon>Formicidae</taxon>
        <taxon>Myrmicinae</taxon>
        <taxon>Trachymyrmex</taxon>
    </lineage>
</organism>
<evidence type="ECO:0000256" key="4">
    <source>
        <dbReference type="ARBA" id="ARBA00023125"/>
    </source>
</evidence>
<gene>
    <name evidence="6" type="ORF">ALC57_02066</name>
</gene>
<evidence type="ECO:0000256" key="1">
    <source>
        <dbReference type="ARBA" id="ARBA00022723"/>
    </source>
</evidence>
<keyword evidence="4" id="KW-0238">DNA-binding</keyword>
<evidence type="ECO:0000256" key="2">
    <source>
        <dbReference type="ARBA" id="ARBA00022771"/>
    </source>
</evidence>
<evidence type="ECO:0000256" key="3">
    <source>
        <dbReference type="ARBA" id="ARBA00022833"/>
    </source>
</evidence>
<keyword evidence="3" id="KW-0862">Zinc</keyword>
<evidence type="ECO:0000313" key="6">
    <source>
        <dbReference type="EMBL" id="KYN28512.1"/>
    </source>
</evidence>
<keyword evidence="7" id="KW-1185">Reference proteome</keyword>
<proteinExistence type="predicted"/>
<dbReference type="GO" id="GO:0003677">
    <property type="term" value="F:DNA binding"/>
    <property type="evidence" value="ECO:0007669"/>
    <property type="project" value="UniProtKB-KW"/>
</dbReference>
<sequence length="82" mass="9429">MEAAIFFAHDKKKNFDYSAVKDCKSTASENLELRFHRFPKLNEVKAWKIATKINKILSNTKVCSLHFKKSDYILPGKLILGV</sequence>
<protein>
    <recommendedName>
        <fullName evidence="5">THAP-type domain-containing protein</fullName>
    </recommendedName>
</protein>
<dbReference type="GO" id="GO:0008270">
    <property type="term" value="F:zinc ion binding"/>
    <property type="evidence" value="ECO:0007669"/>
    <property type="project" value="UniProtKB-KW"/>
</dbReference>
<dbReference type="AlphaFoldDB" id="A0A151JP01"/>
<dbReference type="InterPro" id="IPR006612">
    <property type="entry name" value="THAP_Znf"/>
</dbReference>
<dbReference type="Gene3D" id="6.20.210.20">
    <property type="entry name" value="THAP domain"/>
    <property type="match status" value="1"/>
</dbReference>
<feature type="domain" description="THAP-type" evidence="5">
    <location>
        <begin position="19"/>
        <end position="70"/>
    </location>
</feature>
<dbReference type="SUPFAM" id="SSF57716">
    <property type="entry name" value="Glucocorticoid receptor-like (DNA-binding domain)"/>
    <property type="match status" value="1"/>
</dbReference>
<evidence type="ECO:0000259" key="5">
    <source>
        <dbReference type="Pfam" id="PF05485"/>
    </source>
</evidence>
<dbReference type="EMBL" id="KQ978774">
    <property type="protein sequence ID" value="KYN28512.1"/>
    <property type="molecule type" value="Genomic_DNA"/>
</dbReference>
<dbReference type="InterPro" id="IPR038441">
    <property type="entry name" value="THAP_Znf_sf"/>
</dbReference>
<dbReference type="Pfam" id="PF05485">
    <property type="entry name" value="THAP"/>
    <property type="match status" value="1"/>
</dbReference>
<accession>A0A151JP01</accession>
<keyword evidence="1" id="KW-0479">Metal-binding</keyword>
<name>A0A151JP01_9HYME</name>
<keyword evidence="2" id="KW-0863">Zinc-finger</keyword>
<dbReference type="Proteomes" id="UP000078492">
    <property type="component" value="Unassembled WGS sequence"/>
</dbReference>
<evidence type="ECO:0000313" key="7">
    <source>
        <dbReference type="Proteomes" id="UP000078492"/>
    </source>
</evidence>